<dbReference type="InterPro" id="IPR000572">
    <property type="entry name" value="OxRdtase_Mopterin-bd_dom"/>
</dbReference>
<reference evidence="4" key="1">
    <citation type="submission" date="2017-02" db="EMBL/GenBank/DDBJ databases">
        <authorList>
            <person name="Varghese N."/>
            <person name="Submissions S."/>
        </authorList>
    </citation>
    <scope>NUCLEOTIDE SEQUENCE [LARGE SCALE GENOMIC DNA]</scope>
    <source>
        <strain evidence="4">DSM 22224</strain>
    </source>
</reference>
<gene>
    <name evidence="3" type="ORF">SAMN04488128_1011590</name>
</gene>
<dbReference type="InterPro" id="IPR036374">
    <property type="entry name" value="OxRdtase_Mopterin-bd_sf"/>
</dbReference>
<proteinExistence type="predicted"/>
<sequence length="162" mass="17664">MIKNCLITLLLITGMTAMAQQQPVVKVSGEVARPLALYPETLRQMKRATVSLKDRDGNDHAYTGVPVQVILEQAGVTTGKTLRGENLSKYLLVRCADGYEVLFSLAELDSSFTDRVVILADESGGQPLPAGKGPFRLVVPGEKKPARSSFQVTEMIIRFAKD</sequence>
<dbReference type="EMBL" id="FUWZ01000001">
    <property type="protein sequence ID" value="SJZ78653.1"/>
    <property type="molecule type" value="Genomic_DNA"/>
</dbReference>
<dbReference type="Gene3D" id="3.90.420.10">
    <property type="entry name" value="Oxidoreductase, molybdopterin-binding domain"/>
    <property type="match status" value="1"/>
</dbReference>
<dbReference type="Proteomes" id="UP000190367">
    <property type="component" value="Unassembled WGS sequence"/>
</dbReference>
<keyword evidence="4" id="KW-1185">Reference proteome</keyword>
<keyword evidence="1" id="KW-0732">Signal</keyword>
<feature type="chain" id="PRO_5012097506" evidence="1">
    <location>
        <begin position="20"/>
        <end position="162"/>
    </location>
</feature>
<dbReference type="SUPFAM" id="SSF56524">
    <property type="entry name" value="Oxidoreductase molybdopterin-binding domain"/>
    <property type="match status" value="1"/>
</dbReference>
<dbReference type="STRING" id="634771.SAMN04488128_1011590"/>
<feature type="domain" description="Oxidoreductase molybdopterin-binding" evidence="2">
    <location>
        <begin position="57"/>
        <end position="141"/>
    </location>
</feature>
<dbReference type="Pfam" id="PF00174">
    <property type="entry name" value="Oxidored_molyb"/>
    <property type="match status" value="1"/>
</dbReference>
<name>A0A1T4NHR7_9BACT</name>
<accession>A0A1T4NHR7</accession>
<evidence type="ECO:0000313" key="4">
    <source>
        <dbReference type="Proteomes" id="UP000190367"/>
    </source>
</evidence>
<feature type="signal peptide" evidence="1">
    <location>
        <begin position="1"/>
        <end position="19"/>
    </location>
</feature>
<evidence type="ECO:0000259" key="2">
    <source>
        <dbReference type="Pfam" id="PF00174"/>
    </source>
</evidence>
<dbReference type="OrthoDB" id="482420at2"/>
<organism evidence="3 4">
    <name type="scientific">Chitinophaga eiseniae</name>
    <dbReference type="NCBI Taxonomy" id="634771"/>
    <lineage>
        <taxon>Bacteria</taxon>
        <taxon>Pseudomonadati</taxon>
        <taxon>Bacteroidota</taxon>
        <taxon>Chitinophagia</taxon>
        <taxon>Chitinophagales</taxon>
        <taxon>Chitinophagaceae</taxon>
        <taxon>Chitinophaga</taxon>
    </lineage>
</organism>
<evidence type="ECO:0000256" key="1">
    <source>
        <dbReference type="SAM" id="SignalP"/>
    </source>
</evidence>
<evidence type="ECO:0000313" key="3">
    <source>
        <dbReference type="EMBL" id="SJZ78653.1"/>
    </source>
</evidence>
<dbReference type="RefSeq" id="WP_143312808.1">
    <property type="nucleotide sequence ID" value="NZ_FUWZ01000001.1"/>
</dbReference>
<dbReference type="AlphaFoldDB" id="A0A1T4NHR7"/>
<protein>
    <submittedName>
        <fullName evidence="3">Oxidoreductase molybdopterin binding domain-containing protein</fullName>
    </submittedName>
</protein>